<dbReference type="RefSeq" id="WP_184637924.1">
    <property type="nucleotide sequence ID" value="NZ_BAABKT010000032.1"/>
</dbReference>
<keyword evidence="12" id="KW-1185">Reference proteome</keyword>
<dbReference type="GO" id="GO:0030151">
    <property type="term" value="F:molybdenum ion binding"/>
    <property type="evidence" value="ECO:0007669"/>
    <property type="project" value="TreeGrafter"/>
</dbReference>
<dbReference type="GO" id="GO:0043546">
    <property type="term" value="F:molybdopterin cofactor binding"/>
    <property type="evidence" value="ECO:0007669"/>
    <property type="project" value="InterPro"/>
</dbReference>
<dbReference type="GO" id="GO:0009061">
    <property type="term" value="P:anaerobic respiration"/>
    <property type="evidence" value="ECO:0007669"/>
    <property type="project" value="TreeGrafter"/>
</dbReference>
<evidence type="ECO:0000259" key="10">
    <source>
        <dbReference type="PROSITE" id="PS51669"/>
    </source>
</evidence>
<comment type="caution">
    <text evidence="11">The sequence shown here is derived from an EMBL/GenBank/DDBJ whole genome shotgun (WGS) entry which is preliminary data.</text>
</comment>
<name>A0A841EBG1_9ACTN</name>
<dbReference type="GO" id="GO:0051539">
    <property type="term" value="F:4 iron, 4 sulfur cluster binding"/>
    <property type="evidence" value="ECO:0007669"/>
    <property type="project" value="UniProtKB-KW"/>
</dbReference>
<dbReference type="PANTHER" id="PTHR43598">
    <property type="entry name" value="TUNGSTEN-CONTAINING FORMYLMETHANOFURAN DEHYDROGENASE 2 SUBUNIT B"/>
    <property type="match status" value="1"/>
</dbReference>
<keyword evidence="7" id="KW-0408">Iron</keyword>
<accession>A0A841EBG1</accession>
<evidence type="ECO:0000313" key="12">
    <source>
        <dbReference type="Proteomes" id="UP000578077"/>
    </source>
</evidence>
<evidence type="ECO:0000313" key="11">
    <source>
        <dbReference type="EMBL" id="MBB6000475.1"/>
    </source>
</evidence>
<proteinExistence type="inferred from homology"/>
<dbReference type="AlphaFoldDB" id="A0A841EBG1"/>
<keyword evidence="4" id="KW-0004">4Fe-4S</keyword>
<evidence type="ECO:0000256" key="8">
    <source>
        <dbReference type="ARBA" id="ARBA00023014"/>
    </source>
</evidence>
<dbReference type="InterPro" id="IPR048158">
    <property type="entry name" value="Formate_DH_Act"/>
</dbReference>
<feature type="region of interest" description="Disordered" evidence="9">
    <location>
        <begin position="17"/>
        <end position="38"/>
    </location>
</feature>
<dbReference type="InterPro" id="IPR009010">
    <property type="entry name" value="Asp_de-COase-like_dom_sf"/>
</dbReference>
<dbReference type="GO" id="GO:0009055">
    <property type="term" value="F:electron transfer activity"/>
    <property type="evidence" value="ECO:0007669"/>
    <property type="project" value="TreeGrafter"/>
</dbReference>
<evidence type="ECO:0000256" key="2">
    <source>
        <dbReference type="ARBA" id="ARBA00004196"/>
    </source>
</evidence>
<dbReference type="SUPFAM" id="SSF50692">
    <property type="entry name" value="ADC-like"/>
    <property type="match status" value="1"/>
</dbReference>
<feature type="region of interest" description="Disordered" evidence="9">
    <location>
        <begin position="358"/>
        <end position="393"/>
    </location>
</feature>
<dbReference type="Proteomes" id="UP000578077">
    <property type="component" value="Unassembled WGS sequence"/>
</dbReference>
<dbReference type="Gene3D" id="3.40.228.10">
    <property type="entry name" value="Dimethylsulfoxide Reductase, domain 2"/>
    <property type="match status" value="2"/>
</dbReference>
<dbReference type="PROSITE" id="PS51669">
    <property type="entry name" value="4FE4S_MOW_BIS_MGD"/>
    <property type="match status" value="1"/>
</dbReference>
<gene>
    <name evidence="11" type="ORF">HNR25_004226</name>
</gene>
<evidence type="ECO:0000256" key="5">
    <source>
        <dbReference type="ARBA" id="ARBA00022723"/>
    </source>
</evidence>
<keyword evidence="5" id="KW-0479">Metal-binding</keyword>
<sequence length="1089" mass="120261">MGVRTLIESWPVYRQLTGEDRSGRGPAAESAGSRGLRARTADADRVVKSVCPYCAVGCGQNVYVRDEKVVQIEGDPDSPISRGRLCPKGSASLQLTTGSARRHTVLYRPPNAADFREIGLWEAMHMVADRMLQARADGWQDEQDGVATSRTLGLASLGGATLDNEENYLIKKLLTSLGVVQIENQARVCHSSTVAGLGTSFGRGGATTFMQDLQNSDCIVIEGSNYAEAHPVGFQWVMEAKARGAAVIHVDPHYSRTSALADLHVPIRAGTDIAFLGGIINRVLSEGTYFAEYLHAFTNAATIVNEDFRDTEDLDGLFSGFHADGPDYDAGTWRYEGADIAPASGKRDQLYEERIAEKRAADSERDTWGGGRPEQQGAGGAAVGGTPETDPTLQHPRCVLQILKRHYSRYTPEAVERICGIPRNVFNRVCDHLTDNSGRDRTSAFCYAVGWTQHTVGAQYIRTASILQLLLGNIGRPGGGIQALRGHASIQGSSDVPTLFNLLPGYIPMPHAHQEQTLRDFTVGDAAVKGFWANMDAYIVSLLKAWWGEHATQDNDYAFGYLPRISGSHSTYDTVMEQLRGVCKGYFLMGENPAVGSANARAQRLGMAELEWLVVRDFSLIESATWWRDGPEIESGELRTEDIGTEVFFFPAAAHTEKSGTFTNTNRTLQWHDRAVPPGGDARSDLWFMYHLGRIVKEKLADSTDPRDRPVQQLTWDYPVEEGGEPDAAAVLAEMNGYGPEGEHLDDYTQLRPDGSTSCGCWIYSGVFADGVNQAARRTPHTEQDWIAAEWAWSWPRNRRVLYNRASADADGTPWSERKALVWWDEDRRQWVGHDNPDFEADKRPDYTPPDGATGVEALSGTDAFIMQGDGRGWLYAPAGLADGPLPTHYEPQESPFENLLYGQDRNPVRLVYPHPQNRYHPGPGSAQAEVYPYVVTTYRLTEHFTAGGMSRWTPYLAELQPEFFCEVSPELALERGLVHGGWATVVSARNAIEARVLVTDRMVPLRVHGTTLHQIGMPYHWGPNGYTTGDAFNELSSIALDPNVHIQEVKALTVDIRPGRRPRGPGRRALVLDYRRRAGVDERTGTEV</sequence>
<evidence type="ECO:0000256" key="3">
    <source>
        <dbReference type="ARBA" id="ARBA00010312"/>
    </source>
</evidence>
<dbReference type="PANTHER" id="PTHR43598:SF1">
    <property type="entry name" value="FORMATE DEHYDROGENASE-O MAJOR SUBUNIT"/>
    <property type="match status" value="1"/>
</dbReference>
<dbReference type="CDD" id="cd02792">
    <property type="entry name" value="MopB_CT_Formate-Dh-Na-like"/>
    <property type="match status" value="1"/>
</dbReference>
<dbReference type="Gene3D" id="3.40.50.740">
    <property type="match status" value="1"/>
</dbReference>
<dbReference type="NCBIfam" id="NF041513">
    <property type="entry name" value="formate_DH_Act"/>
    <property type="match status" value="1"/>
</dbReference>
<feature type="domain" description="4Fe-4S Mo/W bis-MGD-type" evidence="10">
    <location>
        <begin position="44"/>
        <end position="100"/>
    </location>
</feature>
<dbReference type="EC" id="1.17.1.9" evidence="11"/>
<evidence type="ECO:0000256" key="1">
    <source>
        <dbReference type="ARBA" id="ARBA00001966"/>
    </source>
</evidence>
<keyword evidence="8" id="KW-0411">Iron-sulfur</keyword>
<comment type="subcellular location">
    <subcellularLocation>
        <location evidence="2">Cell envelope</location>
    </subcellularLocation>
</comment>
<dbReference type="EMBL" id="JACHLY010000001">
    <property type="protein sequence ID" value="MBB6000475.1"/>
    <property type="molecule type" value="Genomic_DNA"/>
</dbReference>
<evidence type="ECO:0000256" key="6">
    <source>
        <dbReference type="ARBA" id="ARBA00023002"/>
    </source>
</evidence>
<dbReference type="Pfam" id="PF01568">
    <property type="entry name" value="Molydop_binding"/>
    <property type="match status" value="1"/>
</dbReference>
<dbReference type="Pfam" id="PF00384">
    <property type="entry name" value="Molybdopterin"/>
    <property type="match status" value="2"/>
</dbReference>
<dbReference type="InterPro" id="IPR006963">
    <property type="entry name" value="Mopterin_OxRdtase_4Fe-4S_dom"/>
</dbReference>
<evidence type="ECO:0000256" key="4">
    <source>
        <dbReference type="ARBA" id="ARBA00022485"/>
    </source>
</evidence>
<comment type="similarity">
    <text evidence="3">Belongs to the prokaryotic molybdopterin-containing oxidoreductase family.</text>
</comment>
<dbReference type="SMART" id="SM00926">
    <property type="entry name" value="Molybdop_Fe4S4"/>
    <property type="match status" value="1"/>
</dbReference>
<evidence type="ECO:0000256" key="7">
    <source>
        <dbReference type="ARBA" id="ARBA00023004"/>
    </source>
</evidence>
<dbReference type="SUPFAM" id="SSF53706">
    <property type="entry name" value="Formate dehydrogenase/DMSO reductase, domains 1-3"/>
    <property type="match status" value="1"/>
</dbReference>
<feature type="compositionally biased region" description="Gly residues" evidence="9">
    <location>
        <begin position="368"/>
        <end position="383"/>
    </location>
</feature>
<protein>
    <submittedName>
        <fullName evidence="11">Formate dehydrogenase major subunit</fullName>
        <ecNumber evidence="11">1.17.1.9</ecNumber>
    </submittedName>
</protein>
<reference evidence="11 12" key="1">
    <citation type="submission" date="2020-08" db="EMBL/GenBank/DDBJ databases">
        <title>Sequencing the genomes of 1000 actinobacteria strains.</title>
        <authorList>
            <person name="Klenk H.-P."/>
        </authorList>
    </citation>
    <scope>NUCLEOTIDE SEQUENCE [LARGE SCALE GENOMIC DNA]</scope>
    <source>
        <strain evidence="11 12">DSM 44593</strain>
    </source>
</reference>
<keyword evidence="6 11" id="KW-0560">Oxidoreductase</keyword>
<comment type="cofactor">
    <cofactor evidence="1">
        <name>[4Fe-4S] cluster</name>
        <dbReference type="ChEBI" id="CHEBI:49883"/>
    </cofactor>
</comment>
<dbReference type="GO" id="GO:0008863">
    <property type="term" value="F:formate dehydrogenase (NAD+) activity"/>
    <property type="evidence" value="ECO:0007669"/>
    <property type="project" value="UniProtKB-EC"/>
</dbReference>
<organism evidence="11 12">
    <name type="scientific">Streptomonospora salina</name>
    <dbReference type="NCBI Taxonomy" id="104205"/>
    <lineage>
        <taxon>Bacteria</taxon>
        <taxon>Bacillati</taxon>
        <taxon>Actinomycetota</taxon>
        <taxon>Actinomycetes</taxon>
        <taxon>Streptosporangiales</taxon>
        <taxon>Nocardiopsidaceae</taxon>
        <taxon>Streptomonospora</taxon>
    </lineage>
</organism>
<evidence type="ECO:0000256" key="9">
    <source>
        <dbReference type="SAM" id="MobiDB-lite"/>
    </source>
</evidence>
<dbReference type="InterPro" id="IPR006656">
    <property type="entry name" value="Mopterin_OxRdtase"/>
</dbReference>
<dbReference type="GO" id="GO:0030313">
    <property type="term" value="C:cell envelope"/>
    <property type="evidence" value="ECO:0007669"/>
    <property type="project" value="UniProtKB-SubCell"/>
</dbReference>
<dbReference type="Pfam" id="PF04879">
    <property type="entry name" value="Molybdop_Fe4S4"/>
    <property type="match status" value="1"/>
</dbReference>
<dbReference type="InterPro" id="IPR006657">
    <property type="entry name" value="MoPterin_dinucl-bd_dom"/>
</dbReference>
<feature type="compositionally biased region" description="Basic and acidic residues" evidence="9">
    <location>
        <begin position="358"/>
        <end position="367"/>
    </location>
</feature>
<dbReference type="Gene3D" id="2.40.40.20">
    <property type="match status" value="1"/>
</dbReference>
<dbReference type="Gene3D" id="3.30.200.210">
    <property type="match status" value="1"/>
</dbReference>